<feature type="domain" description="Inward rectifier potassium channel C-terminal" evidence="13">
    <location>
        <begin position="141"/>
        <end position="292"/>
    </location>
</feature>
<dbReference type="EMBL" id="SPVF01000104">
    <property type="protein sequence ID" value="TFW22677.1"/>
    <property type="molecule type" value="Genomic_DNA"/>
</dbReference>
<dbReference type="GO" id="GO:0034765">
    <property type="term" value="P:regulation of monoatomic ion transmembrane transport"/>
    <property type="evidence" value="ECO:0007669"/>
    <property type="project" value="TreeGrafter"/>
</dbReference>
<dbReference type="GO" id="GO:0034702">
    <property type="term" value="C:monoatomic ion channel complex"/>
    <property type="evidence" value="ECO:0007669"/>
    <property type="project" value="UniProtKB-KW"/>
</dbReference>
<dbReference type="InterPro" id="IPR013099">
    <property type="entry name" value="K_chnl_dom"/>
</dbReference>
<evidence type="ECO:0000256" key="4">
    <source>
        <dbReference type="ARBA" id="ARBA00022692"/>
    </source>
</evidence>
<keyword evidence="8" id="KW-0406">Ion transport</keyword>
<dbReference type="Gene3D" id="2.60.40.1400">
    <property type="entry name" value="G protein-activated inward rectifier potassium channel 1"/>
    <property type="match status" value="1"/>
</dbReference>
<dbReference type="SUPFAM" id="SSF81296">
    <property type="entry name" value="E set domains"/>
    <property type="match status" value="1"/>
</dbReference>
<dbReference type="PANTHER" id="PTHR11767">
    <property type="entry name" value="INWARD RECTIFIER POTASSIUM CHANNEL"/>
    <property type="match status" value="1"/>
</dbReference>
<dbReference type="InterPro" id="IPR014756">
    <property type="entry name" value="Ig_E-set"/>
</dbReference>
<keyword evidence="9 11" id="KW-0472">Membrane</keyword>
<evidence type="ECO:0000256" key="6">
    <source>
        <dbReference type="ARBA" id="ARBA00022958"/>
    </source>
</evidence>
<comment type="subcellular location">
    <subcellularLocation>
        <location evidence="1">Membrane</location>
        <topology evidence="1">Multi-pass membrane protein</topology>
    </subcellularLocation>
</comment>
<dbReference type="InterPro" id="IPR041647">
    <property type="entry name" value="IRK_C"/>
</dbReference>
<proteinExistence type="predicted"/>
<evidence type="ECO:0000256" key="1">
    <source>
        <dbReference type="ARBA" id="ARBA00004141"/>
    </source>
</evidence>
<evidence type="ECO:0000256" key="9">
    <source>
        <dbReference type="ARBA" id="ARBA00023136"/>
    </source>
</evidence>
<dbReference type="InterPro" id="IPR013518">
    <property type="entry name" value="K_chnl_inward-rec_Kir_cyto"/>
</dbReference>
<accession>A0A4Y9SGP1</accession>
<evidence type="ECO:0000313" key="14">
    <source>
        <dbReference type="EMBL" id="TFW22677.1"/>
    </source>
</evidence>
<evidence type="ECO:0000259" key="12">
    <source>
        <dbReference type="Pfam" id="PF07885"/>
    </source>
</evidence>
<evidence type="ECO:0000256" key="11">
    <source>
        <dbReference type="SAM" id="Phobius"/>
    </source>
</evidence>
<dbReference type="OrthoDB" id="9799090at2"/>
<dbReference type="SUPFAM" id="SSF81324">
    <property type="entry name" value="Voltage-gated potassium channels"/>
    <property type="match status" value="1"/>
</dbReference>
<name>A0A4Y9SGP1_9BURK</name>
<dbReference type="GO" id="GO:1990573">
    <property type="term" value="P:potassium ion import across plasma membrane"/>
    <property type="evidence" value="ECO:0007669"/>
    <property type="project" value="TreeGrafter"/>
</dbReference>
<dbReference type="Gene3D" id="1.10.287.70">
    <property type="match status" value="1"/>
</dbReference>
<comment type="caution">
    <text evidence="14">The sequence shown here is derived from an EMBL/GenBank/DDBJ whole genome shotgun (WGS) entry which is preliminary data.</text>
</comment>
<keyword evidence="5" id="KW-0851">Voltage-gated channel</keyword>
<reference evidence="14 15" key="1">
    <citation type="submission" date="2019-03" db="EMBL/GenBank/DDBJ databases">
        <title>Draft Genome Sequence of Massilia arenosa sp. nov., a Novel Massilia Species Isolated from a Sandy-loam Maize Soil.</title>
        <authorList>
            <person name="Raths R."/>
            <person name="Peta V."/>
            <person name="Bucking H."/>
        </authorList>
    </citation>
    <scope>NUCLEOTIDE SEQUENCE [LARGE SCALE GENOMIC DNA]</scope>
    <source>
        <strain evidence="14 15">MC02</strain>
    </source>
</reference>
<evidence type="ECO:0000256" key="7">
    <source>
        <dbReference type="ARBA" id="ARBA00022989"/>
    </source>
</evidence>
<keyword evidence="7 11" id="KW-1133">Transmembrane helix</keyword>
<protein>
    <submittedName>
        <fullName evidence="14">ATP-sensitive inward rectifier potassium channel 10</fullName>
    </submittedName>
</protein>
<feature type="transmembrane region" description="Helical" evidence="11">
    <location>
        <begin position="47"/>
        <end position="68"/>
    </location>
</feature>
<keyword evidence="4 11" id="KW-0812">Transmembrane</keyword>
<keyword evidence="3" id="KW-0633">Potassium transport</keyword>
<organism evidence="14 15">
    <name type="scientific">Zemynaea arenosa</name>
    <dbReference type="NCBI Taxonomy" id="2561931"/>
    <lineage>
        <taxon>Bacteria</taxon>
        <taxon>Pseudomonadati</taxon>
        <taxon>Pseudomonadota</taxon>
        <taxon>Betaproteobacteria</taxon>
        <taxon>Burkholderiales</taxon>
        <taxon>Oxalobacteraceae</taxon>
        <taxon>Telluria group</taxon>
        <taxon>Zemynaea</taxon>
    </lineage>
</organism>
<sequence length="300" mass="33826">MSHAPYGDRRRGGVFRFGSAQIKRRGGRRWYWTDTYHAMLAMSWPRFFFISGTLYLATNFLFAALFVLEPNSIDGARSQNLLDAIFFSIETLATVGYGAMHPATLYGHLVASAEILTGMAEVAFMTGLLFARFSRPTARFLFSKVAVVARFNGMPALMVRVGNERNNLIIEATVKASIVRRERTLEGQEFTRFYDLPLERDTTSVFALSWTVMHVIDERSPLYGRAPEAILDDSESLIVTMTGMDDTLNDFVHDRHSYAADEVLYGRRFADILSEREGDVRIINFDLFHDTVPDAAAATS</sequence>
<evidence type="ECO:0000313" key="15">
    <source>
        <dbReference type="Proteomes" id="UP000298438"/>
    </source>
</evidence>
<feature type="domain" description="Potassium channel" evidence="12">
    <location>
        <begin position="61"/>
        <end position="133"/>
    </location>
</feature>
<evidence type="ECO:0000259" key="13">
    <source>
        <dbReference type="Pfam" id="PF17655"/>
    </source>
</evidence>
<keyword evidence="10 14" id="KW-0407">Ion channel</keyword>
<keyword evidence="15" id="KW-1185">Reference proteome</keyword>
<dbReference type="Pfam" id="PF07885">
    <property type="entry name" value="Ion_trans_2"/>
    <property type="match status" value="1"/>
</dbReference>
<gene>
    <name evidence="14" type="ORF">E4L96_07475</name>
</gene>
<dbReference type="PRINTS" id="PR01320">
    <property type="entry name" value="KIRCHANNEL"/>
</dbReference>
<evidence type="ECO:0000256" key="5">
    <source>
        <dbReference type="ARBA" id="ARBA00022882"/>
    </source>
</evidence>
<evidence type="ECO:0000256" key="10">
    <source>
        <dbReference type="ARBA" id="ARBA00023303"/>
    </source>
</evidence>
<dbReference type="PANTHER" id="PTHR11767:SF102">
    <property type="entry name" value="INWARDLY RECTIFYING POTASSIUM CHANNEL 1, ISOFORM F"/>
    <property type="match status" value="1"/>
</dbReference>
<dbReference type="AlphaFoldDB" id="A0A4Y9SGP1"/>
<dbReference type="GO" id="GO:0005886">
    <property type="term" value="C:plasma membrane"/>
    <property type="evidence" value="ECO:0007669"/>
    <property type="project" value="TreeGrafter"/>
</dbReference>
<dbReference type="InterPro" id="IPR016449">
    <property type="entry name" value="K_chnl_inward-rec_Kir"/>
</dbReference>
<keyword evidence="2" id="KW-0813">Transport</keyword>
<dbReference type="GO" id="GO:0005242">
    <property type="term" value="F:inward rectifier potassium channel activity"/>
    <property type="evidence" value="ECO:0007669"/>
    <property type="project" value="InterPro"/>
</dbReference>
<evidence type="ECO:0000256" key="3">
    <source>
        <dbReference type="ARBA" id="ARBA00022538"/>
    </source>
</evidence>
<feature type="transmembrane region" description="Helical" evidence="11">
    <location>
        <begin position="106"/>
        <end position="131"/>
    </location>
</feature>
<keyword evidence="6" id="KW-0630">Potassium</keyword>
<evidence type="ECO:0000256" key="2">
    <source>
        <dbReference type="ARBA" id="ARBA00022448"/>
    </source>
</evidence>
<evidence type="ECO:0000256" key="8">
    <source>
        <dbReference type="ARBA" id="ARBA00023065"/>
    </source>
</evidence>
<dbReference type="Proteomes" id="UP000298438">
    <property type="component" value="Unassembled WGS sequence"/>
</dbReference>
<dbReference type="Pfam" id="PF17655">
    <property type="entry name" value="IRK_C"/>
    <property type="match status" value="1"/>
</dbReference>